<proteinExistence type="inferred from homology"/>
<evidence type="ECO:0000256" key="1">
    <source>
        <dbReference type="ARBA" id="ARBA00023002"/>
    </source>
</evidence>
<keyword evidence="4" id="KW-1185">Reference proteome</keyword>
<keyword evidence="1" id="KW-0560">Oxidoreductase</keyword>
<dbReference type="SUPFAM" id="SSF51735">
    <property type="entry name" value="NAD(P)-binding Rossmann-fold domains"/>
    <property type="match status" value="1"/>
</dbReference>
<comment type="caution">
    <text evidence="3">The sequence shown here is derived from an EMBL/GenBank/DDBJ whole genome shotgun (WGS) entry which is preliminary data.</text>
</comment>
<protein>
    <submittedName>
        <fullName evidence="3">Uncharacterized protein</fullName>
    </submittedName>
</protein>
<name>A0ABR0E273_ZASCE</name>
<accession>A0ABR0E273</accession>
<dbReference type="InterPro" id="IPR050425">
    <property type="entry name" value="NAD(P)_dehydrat-like"/>
</dbReference>
<evidence type="ECO:0000256" key="2">
    <source>
        <dbReference type="ARBA" id="ARBA00023445"/>
    </source>
</evidence>
<dbReference type="PANTHER" id="PTHR10366">
    <property type="entry name" value="NAD DEPENDENT EPIMERASE/DEHYDRATASE"/>
    <property type="match status" value="1"/>
</dbReference>
<reference evidence="3 4" key="1">
    <citation type="journal article" date="2023" name="G3 (Bethesda)">
        <title>A chromosome-level genome assembly of Zasmidium syzygii isolated from banana leaves.</title>
        <authorList>
            <person name="van Westerhoven A.C."/>
            <person name="Mehrabi R."/>
            <person name="Talebi R."/>
            <person name="Steentjes M.B.F."/>
            <person name="Corcolon B."/>
            <person name="Chong P.A."/>
            <person name="Kema G.H.J."/>
            <person name="Seidl M.F."/>
        </authorList>
    </citation>
    <scope>NUCLEOTIDE SEQUENCE [LARGE SCALE GENOMIC DNA]</scope>
    <source>
        <strain evidence="3 4">P124</strain>
    </source>
</reference>
<evidence type="ECO:0000313" key="4">
    <source>
        <dbReference type="Proteomes" id="UP001305779"/>
    </source>
</evidence>
<dbReference type="PANTHER" id="PTHR10366:SF564">
    <property type="entry name" value="STEROL-4-ALPHA-CARBOXYLATE 3-DEHYDROGENASE, DECARBOXYLATING"/>
    <property type="match status" value="1"/>
</dbReference>
<organism evidence="3 4">
    <name type="scientific">Zasmidium cellare</name>
    <name type="common">Wine cellar mold</name>
    <name type="synonym">Racodium cellare</name>
    <dbReference type="NCBI Taxonomy" id="395010"/>
    <lineage>
        <taxon>Eukaryota</taxon>
        <taxon>Fungi</taxon>
        <taxon>Dikarya</taxon>
        <taxon>Ascomycota</taxon>
        <taxon>Pezizomycotina</taxon>
        <taxon>Dothideomycetes</taxon>
        <taxon>Dothideomycetidae</taxon>
        <taxon>Mycosphaerellales</taxon>
        <taxon>Mycosphaerellaceae</taxon>
        <taxon>Zasmidium</taxon>
    </lineage>
</organism>
<dbReference type="Proteomes" id="UP001305779">
    <property type="component" value="Unassembled WGS sequence"/>
</dbReference>
<comment type="similarity">
    <text evidence="2">Belongs to the NAD(P)-dependent epimerase/dehydratase family. Dihydroflavonol-4-reductase subfamily.</text>
</comment>
<evidence type="ECO:0000313" key="3">
    <source>
        <dbReference type="EMBL" id="KAK4495495.1"/>
    </source>
</evidence>
<dbReference type="Gene3D" id="3.40.50.720">
    <property type="entry name" value="NAD(P)-binding Rossmann-like Domain"/>
    <property type="match status" value="2"/>
</dbReference>
<dbReference type="InterPro" id="IPR036291">
    <property type="entry name" value="NAD(P)-bd_dom_sf"/>
</dbReference>
<sequence length="341" mass="38731">MDHLKVRVHQMKRKLSGQDNAAEHNGRFVLITNGTGYVSTWIIRQFLSNGYQVRTTVRSNVEGQDVRDTLSKYSHNLDIVVLTRRTDWEELVKGVDGVVVTELAEWRELLEVVVKTAPQVQRVIVTSSLDALIDAEKQVEPGHAFTANDWNASSDEKALHAFVNEHQPNFSLATICPAMIWGPLAHKTDLDGVEDASEDVAEIWRTLDGEGKGNFRFPAFVDVRNVAQAHLRAYELEFDQERSAPTEERYIASGGSVTYAQVCTILREQYPEWRLKIPDPEKVADQEPPYTFDNTTTKETLCMSFICIEDCLRDTAQSLMEISAASKKNVRYDGQEWFRHV</sequence>
<dbReference type="EMBL" id="JAXOVC010000012">
    <property type="protein sequence ID" value="KAK4495495.1"/>
    <property type="molecule type" value="Genomic_DNA"/>
</dbReference>
<gene>
    <name evidence="3" type="ORF">PRZ48_013827</name>
</gene>